<evidence type="ECO:0000313" key="2">
    <source>
        <dbReference type="EMBL" id="CRZ06131.1"/>
    </source>
</evidence>
<reference evidence="2" key="1">
    <citation type="submission" date="2015-04" db="EMBL/GenBank/DDBJ databases">
        <title>The genome sequence of the plant pathogenic Rhizarian Plasmodiophora brassicae reveals insights in its biotrophic life cycle and the origin of chitin synthesis.</title>
        <authorList>
            <person name="Schwelm A."/>
            <person name="Fogelqvist J."/>
            <person name="Knaust A."/>
            <person name="Julke S."/>
            <person name="Lilja T."/>
            <person name="Dhandapani V."/>
            <person name="Bonilla-Rosso G."/>
            <person name="Karlsson M."/>
            <person name="Shevchenko A."/>
            <person name="Choi S.R."/>
            <person name="Kim H.G."/>
            <person name="Park J.Y."/>
            <person name="Lim Y.P."/>
            <person name="Ludwig-Muller J."/>
            <person name="Dixelius C."/>
        </authorList>
    </citation>
    <scope>NUCLEOTIDE SEQUENCE</scope>
    <source>
        <tissue evidence="2">Potato root galls</tissue>
    </source>
</reference>
<accession>A0A0H5QWZ1</accession>
<feature type="region of interest" description="Disordered" evidence="1">
    <location>
        <begin position="77"/>
        <end position="114"/>
    </location>
</feature>
<evidence type="ECO:0000256" key="1">
    <source>
        <dbReference type="SAM" id="MobiDB-lite"/>
    </source>
</evidence>
<protein>
    <submittedName>
        <fullName evidence="2">Uncharacterized protein</fullName>
    </submittedName>
</protein>
<feature type="compositionally biased region" description="Basic residues" evidence="1">
    <location>
        <begin position="83"/>
        <end position="97"/>
    </location>
</feature>
<dbReference type="EMBL" id="HACM01005689">
    <property type="protein sequence ID" value="CRZ06131.1"/>
    <property type="molecule type" value="Transcribed_RNA"/>
</dbReference>
<feature type="region of interest" description="Disordered" evidence="1">
    <location>
        <begin position="50"/>
        <end position="69"/>
    </location>
</feature>
<organism evidence="2">
    <name type="scientific">Spongospora subterranea</name>
    <dbReference type="NCBI Taxonomy" id="70186"/>
    <lineage>
        <taxon>Eukaryota</taxon>
        <taxon>Sar</taxon>
        <taxon>Rhizaria</taxon>
        <taxon>Endomyxa</taxon>
        <taxon>Phytomyxea</taxon>
        <taxon>Plasmodiophorida</taxon>
        <taxon>Plasmodiophoridae</taxon>
        <taxon>Spongospora</taxon>
    </lineage>
</organism>
<name>A0A0H5QWZ1_9EUKA</name>
<proteinExistence type="predicted"/>
<sequence>MAEKMVHVYTKQEKGVCGESYRAAGAGRGRAEHKGSREKKKKETLELRVEKKRGVGQKAEGGQGGVLERRGCCGSAVQESRVRRSRRGGGWGKKVKKLGHDDTRKEREKVMKKTEGNKHSWWILRSGTVKKERILKNWNW</sequence>
<feature type="compositionally biased region" description="Basic and acidic residues" evidence="1">
    <location>
        <begin position="98"/>
        <end position="114"/>
    </location>
</feature>
<dbReference type="AlphaFoldDB" id="A0A0H5QWZ1"/>